<feature type="transmembrane region" description="Helical" evidence="1">
    <location>
        <begin position="12"/>
        <end position="38"/>
    </location>
</feature>
<reference evidence="2 3" key="1">
    <citation type="submission" date="2016-11" db="EMBL/GenBank/DDBJ databases">
        <authorList>
            <person name="Jaros S."/>
            <person name="Januszkiewicz K."/>
            <person name="Wedrychowicz H."/>
        </authorList>
    </citation>
    <scope>NUCLEOTIDE SEQUENCE [LARGE SCALE GENOMIC DNA]</scope>
    <source>
        <strain evidence="2 3">DSM 28715</strain>
    </source>
</reference>
<keyword evidence="3" id="KW-1185">Reference proteome</keyword>
<sequence length="160" mass="17066">MSDSFVRRLGRTLGQLALALLNATLLLIVAALVLSWLLADKVEDVAETTIAAATEQVERLTPVTDQATSLRGQLAELRADVAKLENLDGSEATASAQAILAKLDDLEGSISEMNATLEPFVEQITAEPSTLVDRAVETGFAEAGTWIATLRDCRLVEDDA</sequence>
<name>A0A1M5RE17_9RHOB</name>
<keyword evidence="1" id="KW-1133">Transmembrane helix</keyword>
<organism evidence="2 3">
    <name type="scientific">Cognatiyoonia sediminum</name>
    <dbReference type="NCBI Taxonomy" id="1508389"/>
    <lineage>
        <taxon>Bacteria</taxon>
        <taxon>Pseudomonadati</taxon>
        <taxon>Pseudomonadota</taxon>
        <taxon>Alphaproteobacteria</taxon>
        <taxon>Rhodobacterales</taxon>
        <taxon>Paracoccaceae</taxon>
        <taxon>Cognatiyoonia</taxon>
    </lineage>
</organism>
<keyword evidence="1" id="KW-0812">Transmembrane</keyword>
<gene>
    <name evidence="2" type="ORF">SAMN05444003_2512</name>
</gene>
<protein>
    <submittedName>
        <fullName evidence="2">Uncharacterized protein</fullName>
    </submittedName>
</protein>
<dbReference type="RefSeq" id="WP_072901605.1">
    <property type="nucleotide sequence ID" value="NZ_FQXB01000004.1"/>
</dbReference>
<evidence type="ECO:0000256" key="1">
    <source>
        <dbReference type="SAM" id="Phobius"/>
    </source>
</evidence>
<accession>A0A1M5RE17</accession>
<dbReference type="EMBL" id="FQXB01000004">
    <property type="protein sequence ID" value="SHH24053.1"/>
    <property type="molecule type" value="Genomic_DNA"/>
</dbReference>
<dbReference type="STRING" id="1508389.SAMN05444003_2512"/>
<proteinExistence type="predicted"/>
<dbReference type="AlphaFoldDB" id="A0A1M5RE17"/>
<evidence type="ECO:0000313" key="2">
    <source>
        <dbReference type="EMBL" id="SHH24053.1"/>
    </source>
</evidence>
<evidence type="ECO:0000313" key="3">
    <source>
        <dbReference type="Proteomes" id="UP000184074"/>
    </source>
</evidence>
<keyword evidence="1" id="KW-0472">Membrane</keyword>
<dbReference type="Proteomes" id="UP000184074">
    <property type="component" value="Unassembled WGS sequence"/>
</dbReference>